<keyword evidence="2" id="KW-1185">Reference proteome</keyword>
<dbReference type="PIRSF" id="PIRSF020555">
    <property type="entry name" value="UCP020555"/>
    <property type="match status" value="1"/>
</dbReference>
<protein>
    <recommendedName>
        <fullName evidence="3">Lipoprotein</fullName>
    </recommendedName>
</protein>
<dbReference type="InterPro" id="IPR014508">
    <property type="entry name" value="UCP020555_TPR-like"/>
</dbReference>
<reference evidence="1 2" key="1">
    <citation type="journal article" date="2009" name="PLoS Genet.">
        <title>The complete genome and proteome of Laribacter hongkongensis reveal potential mechanisms for adaptations to different temperatures and habitats.</title>
        <authorList>
            <person name="Woo P.C."/>
            <person name="Lau S.K."/>
            <person name="Tse H."/>
            <person name="Teng J.L."/>
            <person name="Curreem S.O."/>
            <person name="Tsang A.K."/>
            <person name="Fan R.Y."/>
            <person name="Wong G.K."/>
            <person name="Huang Y."/>
            <person name="Loman N.J."/>
            <person name="Snyder L.A."/>
            <person name="Cai J.J."/>
            <person name="Huang J.D."/>
            <person name="Mak W."/>
            <person name="Pallen M.J."/>
            <person name="Lok S."/>
            <person name="Yuen K.Y."/>
        </authorList>
    </citation>
    <scope>NUCLEOTIDE SEQUENCE [LARGE SCALE GENOMIC DNA]</scope>
    <source>
        <strain evidence="1 2">HLHK9</strain>
    </source>
</reference>
<dbReference type="GeneID" id="75109084"/>
<dbReference type="AlphaFoldDB" id="C1D4H3"/>
<dbReference type="Pfam" id="PF16068">
    <property type="entry name" value="DUF4810"/>
    <property type="match status" value="1"/>
</dbReference>
<dbReference type="eggNOG" id="COG4259">
    <property type="taxonomic scope" value="Bacteria"/>
</dbReference>
<name>C1D4H3_LARHH</name>
<evidence type="ECO:0000313" key="1">
    <source>
        <dbReference type="EMBL" id="ACO73767.1"/>
    </source>
</evidence>
<dbReference type="KEGG" id="lhk:LHK_00774"/>
<sequence length="125" mass="13898">MKKIDKPGLLMVIGLVLLVSGCASNNHQSLYQWGGYQTQVYDYFKGGDKEKQVISLEKDLEKMRASNNPVPPGVHAHLGLLYADLGNDSKAAEHLDAEKVQYQESATYIDMLLKKFDSNKVVVAQ</sequence>
<dbReference type="RefSeq" id="WP_012696259.1">
    <property type="nucleotide sequence ID" value="NC_012559.1"/>
</dbReference>
<accession>C1D4H3</accession>
<dbReference type="HOGENOM" id="CLU_139008_1_1_4"/>
<dbReference type="EMBL" id="CP001154">
    <property type="protein sequence ID" value="ACO73767.1"/>
    <property type="molecule type" value="Genomic_DNA"/>
</dbReference>
<dbReference type="STRING" id="557598.LHK_00774"/>
<proteinExistence type="predicted"/>
<gene>
    <name evidence="1" type="ordered locus">LHK_00774</name>
</gene>
<evidence type="ECO:0008006" key="3">
    <source>
        <dbReference type="Google" id="ProtNLM"/>
    </source>
</evidence>
<dbReference type="Proteomes" id="UP000002010">
    <property type="component" value="Chromosome"/>
</dbReference>
<evidence type="ECO:0000313" key="2">
    <source>
        <dbReference type="Proteomes" id="UP000002010"/>
    </source>
</evidence>
<dbReference type="PROSITE" id="PS51257">
    <property type="entry name" value="PROKAR_LIPOPROTEIN"/>
    <property type="match status" value="1"/>
</dbReference>
<organism evidence="1 2">
    <name type="scientific">Laribacter hongkongensis (strain HLHK9)</name>
    <dbReference type="NCBI Taxonomy" id="557598"/>
    <lineage>
        <taxon>Bacteria</taxon>
        <taxon>Pseudomonadati</taxon>
        <taxon>Pseudomonadota</taxon>
        <taxon>Betaproteobacteria</taxon>
        <taxon>Neisseriales</taxon>
        <taxon>Aquaspirillaceae</taxon>
        <taxon>Laribacter</taxon>
    </lineage>
</organism>